<dbReference type="RefSeq" id="WP_211862914.1">
    <property type="nucleotide sequence ID" value="NZ_JAAEDM010000042.1"/>
</dbReference>
<evidence type="ECO:0000256" key="2">
    <source>
        <dbReference type="ARBA" id="ARBA00009477"/>
    </source>
</evidence>
<keyword evidence="8 9" id="KW-0472">Membrane</keyword>
<keyword evidence="7 9" id="KW-1133">Transmembrane helix</keyword>
<dbReference type="Proteomes" id="UP001138751">
    <property type="component" value="Unassembled WGS sequence"/>
</dbReference>
<dbReference type="Gene3D" id="2.40.50.100">
    <property type="match status" value="1"/>
</dbReference>
<evidence type="ECO:0000256" key="1">
    <source>
        <dbReference type="ARBA" id="ARBA00004377"/>
    </source>
</evidence>
<dbReference type="PANTHER" id="PTHR30386">
    <property type="entry name" value="MEMBRANE FUSION SUBUNIT OF EMRAB-TOLC MULTIDRUG EFFLUX PUMP"/>
    <property type="match status" value="1"/>
</dbReference>
<comment type="similarity">
    <text evidence="2 9">Belongs to the membrane fusion protein (MFP) (TC 8.A.1) family.</text>
</comment>
<evidence type="ECO:0000313" key="13">
    <source>
        <dbReference type="Proteomes" id="UP001138751"/>
    </source>
</evidence>
<evidence type="ECO:0000313" key="12">
    <source>
        <dbReference type="EMBL" id="MBR0672497.1"/>
    </source>
</evidence>
<gene>
    <name evidence="12" type="ORF">GXW76_15060</name>
</gene>
<dbReference type="PANTHER" id="PTHR30386:SF26">
    <property type="entry name" value="TRANSPORT PROTEIN COMB"/>
    <property type="match status" value="1"/>
</dbReference>
<dbReference type="InterPro" id="IPR050739">
    <property type="entry name" value="MFP"/>
</dbReference>
<dbReference type="PRINTS" id="PR01490">
    <property type="entry name" value="RTXTOXIND"/>
</dbReference>
<keyword evidence="4 9" id="KW-1003">Cell membrane</keyword>
<keyword evidence="6 9" id="KW-0812">Transmembrane</keyword>
<keyword evidence="3 9" id="KW-0813">Transport</keyword>
<evidence type="ECO:0000256" key="3">
    <source>
        <dbReference type="ARBA" id="ARBA00022448"/>
    </source>
</evidence>
<dbReference type="InterPro" id="IPR058982">
    <property type="entry name" value="Beta-barrel_AprE"/>
</dbReference>
<evidence type="ECO:0000256" key="8">
    <source>
        <dbReference type="ARBA" id="ARBA00023136"/>
    </source>
</evidence>
<evidence type="ECO:0000256" key="9">
    <source>
        <dbReference type="RuleBase" id="RU365093"/>
    </source>
</evidence>
<comment type="caution">
    <text evidence="12">The sequence shown here is derived from an EMBL/GenBank/DDBJ whole genome shotgun (WGS) entry which is preliminary data.</text>
</comment>
<keyword evidence="5 9" id="KW-0997">Cell inner membrane</keyword>
<reference evidence="12" key="1">
    <citation type="submission" date="2020-01" db="EMBL/GenBank/DDBJ databases">
        <authorList>
            <person name="Rat A."/>
        </authorList>
    </citation>
    <scope>NUCLEOTIDE SEQUENCE</scope>
    <source>
        <strain evidence="12">LMG 31231</strain>
    </source>
</reference>
<evidence type="ECO:0000256" key="4">
    <source>
        <dbReference type="ARBA" id="ARBA00022475"/>
    </source>
</evidence>
<dbReference type="GO" id="GO:0015031">
    <property type="term" value="P:protein transport"/>
    <property type="evidence" value="ECO:0007669"/>
    <property type="project" value="InterPro"/>
</dbReference>
<evidence type="ECO:0000256" key="5">
    <source>
        <dbReference type="ARBA" id="ARBA00022519"/>
    </source>
</evidence>
<proteinExistence type="inferred from homology"/>
<dbReference type="AlphaFoldDB" id="A0A9X9WZB8"/>
<evidence type="ECO:0000256" key="7">
    <source>
        <dbReference type="ARBA" id="ARBA00022989"/>
    </source>
</evidence>
<feature type="transmembrane region" description="Helical" evidence="9">
    <location>
        <begin position="45"/>
        <end position="65"/>
    </location>
</feature>
<evidence type="ECO:0000256" key="6">
    <source>
        <dbReference type="ARBA" id="ARBA00022692"/>
    </source>
</evidence>
<evidence type="ECO:0000259" key="11">
    <source>
        <dbReference type="Pfam" id="PF26002"/>
    </source>
</evidence>
<dbReference type="InterPro" id="IPR010129">
    <property type="entry name" value="T1SS_HlyD"/>
</dbReference>
<keyword evidence="10" id="KW-0175">Coiled coil</keyword>
<dbReference type="NCBIfam" id="TIGR01843">
    <property type="entry name" value="type_I_hlyD"/>
    <property type="match status" value="1"/>
</dbReference>
<comment type="subcellular location">
    <subcellularLocation>
        <location evidence="1 9">Cell inner membrane</location>
        <topology evidence="1 9">Single-pass membrane protein</topology>
    </subcellularLocation>
</comment>
<feature type="coiled-coil region" evidence="10">
    <location>
        <begin position="173"/>
        <end position="200"/>
    </location>
</feature>
<sequence>MSRHRNLARRRWRPPAARLAPEAVAFQDPLEALIAEPPPPFLRGLHWVVAALFVALIAMAAFAQVDVVVTGAGRLAPDAPPIVLQPMERAVIREIRVRPGEAVRRGDVLAVLDPSFAEADRAALSAQRQALAALLMRLEAELAGQPAPTGEDRDTLLQAVLHAQRQAFLAARLRALDEEMRAQEAAIRTLEDAEAATEEQIAIARDVEALRAHLLEGQIGSRLHWLEARARRIATEQQRGQDRGRLRELRHALEQKRAERQGFLDDWRRQVIEEVARVRGEVSRVEESLAKATRLAELTLVTAPEDGTVLDVARRSAGSVLREAEPLVSLVPAGAPLIAEVVLRSADIGQVRAGDPAVVKVDAFPFQRHGTLPGWLRAVAQESQAARPGAEGEPGQAAGGPLHRAQVVLDGPGLHALPEGARPIAGMSVTAEIRVGSRSLLSYFLYPLIRGVQESLREP</sequence>
<name>A0A9X9WZB8_9PROT</name>
<organism evidence="12 13">
    <name type="scientific">Neoroseomonas soli</name>
    <dbReference type="NCBI Taxonomy" id="1081025"/>
    <lineage>
        <taxon>Bacteria</taxon>
        <taxon>Pseudomonadati</taxon>
        <taxon>Pseudomonadota</taxon>
        <taxon>Alphaproteobacteria</taxon>
        <taxon>Acetobacterales</taxon>
        <taxon>Acetobacteraceae</taxon>
        <taxon>Neoroseomonas</taxon>
    </lineage>
</organism>
<protein>
    <recommendedName>
        <fullName evidence="9">Membrane fusion protein (MFP) family protein</fullName>
    </recommendedName>
</protein>
<evidence type="ECO:0000256" key="10">
    <source>
        <dbReference type="SAM" id="Coils"/>
    </source>
</evidence>
<dbReference type="Pfam" id="PF26002">
    <property type="entry name" value="Beta-barrel_AprE"/>
    <property type="match status" value="1"/>
</dbReference>
<feature type="domain" description="AprE-like beta-barrel" evidence="11">
    <location>
        <begin position="337"/>
        <end position="436"/>
    </location>
</feature>
<dbReference type="GO" id="GO:0005886">
    <property type="term" value="C:plasma membrane"/>
    <property type="evidence" value="ECO:0007669"/>
    <property type="project" value="UniProtKB-SubCell"/>
</dbReference>
<dbReference type="EMBL" id="JAAEDM010000042">
    <property type="protein sequence ID" value="MBR0672497.1"/>
    <property type="molecule type" value="Genomic_DNA"/>
</dbReference>
<reference evidence="12" key="2">
    <citation type="journal article" date="2021" name="Syst. Appl. Microbiol.">
        <title>Roseomonas hellenica sp. nov., isolated from roots of wild-growing Alkanna tinctoria.</title>
        <authorList>
            <person name="Rat A."/>
            <person name="Naranjo H.D."/>
            <person name="Lebbe L."/>
            <person name="Cnockaert M."/>
            <person name="Krigas N."/>
            <person name="Grigoriadou K."/>
            <person name="Maloupa E."/>
            <person name="Willems A."/>
        </authorList>
    </citation>
    <scope>NUCLEOTIDE SEQUENCE</scope>
    <source>
        <strain evidence="12">LMG 31231</strain>
    </source>
</reference>
<accession>A0A9X9WZB8</accession>
<keyword evidence="13" id="KW-1185">Reference proteome</keyword>